<proteinExistence type="inferred from homology"/>
<dbReference type="SUPFAM" id="SSF50249">
    <property type="entry name" value="Nucleic acid-binding proteins"/>
    <property type="match status" value="1"/>
</dbReference>
<dbReference type="InterPro" id="IPR036420">
    <property type="entry name" value="BRCT_dom_sf"/>
</dbReference>
<keyword evidence="10" id="KW-0862">Zinc</keyword>
<dbReference type="Gene3D" id="6.20.10.30">
    <property type="match status" value="1"/>
</dbReference>
<dbReference type="PROSITE" id="PS50172">
    <property type="entry name" value="BRCT"/>
    <property type="match status" value="1"/>
</dbReference>
<evidence type="ECO:0000256" key="8">
    <source>
        <dbReference type="ARBA" id="ARBA00022763"/>
    </source>
</evidence>
<sequence length="1226" mass="137760">MYSLDNAYDKSDLEAWQNRVKKQVGDLNFNYTCELKYDGVSISLIYENGHLAKAITRGDGKQGDLVTDNIKTIRSLPQNVSSSFLQNFEIRAEIIIEKTAFDDLNRKRQEQNLPLFANPRNTASGSLKIINPEEVAARPLECLCYQMLGDSDAFKTHSRALQEIKNMGFNVPDTFLETYDLEGVWDFISKWETKRQQLPYEIDGVVIKINQFDLQEKLGHTAKSPRWAIAYKFKAESVQTILKDVKYQVGRTGAITPVAHLIPVNLAGTVVKRASLHNADQIEKLDLCIGDKVFVEKGGDIIPKIVGVAKRTATPQKINYITHCPDCQTLLERVTGDAKHYCPNTSECPEQVIGRIQHFVSRKAMDIEGLGGETIVTLYKKGLIKNIADLYSLQKNDISVLEGLGEKSADNILNGIITSKTVSFDRVLFGLGIRFVGAITAKTIAQHFKNIENIAKAPFEKLTETPEIGDKIAQSIVDFFADEKNKILINTLQKAGVTFEIKENNEHKSNVLEGKIFVVSGVFEKYTRDALKNLITKHRGKVSGSISGKTDFVLAGPSHKDGVYAFCSGGDQKTRGTAGYVGDDGRHRLNILEVQRLIRMMPKVVIAVVNGWAVGGGHSLHVVCDLTLASKEHAIFKQTDANVNSFDGGYGSAYLAKMVQENIEKEFPKPTIHRRNTGYAIDELLSFRLFGGDQENINPAKLLCGSEGTLCFFTRITLALDPLPPPHKVMICAHFHTVQESLKATLIAMKHPLYTCELMDKMILDCTKSNRTQAANRFFLEGEPEAVLMLELKSDTPEKLTALADELITDLKKARFGYAYPKIYGEDIAKVMELRKAGLGLLANIVGDQKAVACIEDTAVALEDLPAYIDEFSQMMKKHRQEAVYYAHAGAGELHLRPVLNLKKQADVKKFQAITMETAQLVKKYKGSFSELLEGRLRQGWGWNEGQDLTNFTFDGGAKRNYPIFNKVKKGDILFVPEITGWGTVAVVEATEDFNSGYSFEISSTGDYGHIFPAKLIKSFVRQSSLVDGNIRRTLKNRSRFWQIYYREEVEKILDATDKELGTAISKETKLEDAIETVFEEIKYEDKLFEKLNAKFTNEEWEFALVHGLSKLFPDYQIERVGGKTEKEHGTDILIQIPSITDKQYGIAIQVKDWNGFVNDNPVEQVKKADKYFEEQGLKIIDKFVLITEAKKNENLHLLEKYKDEDIEFIFVNDLKELLGRIGKVF</sequence>
<dbReference type="InterPro" id="IPR004113">
    <property type="entry name" value="FAD-bd_oxidored_4_C"/>
</dbReference>
<evidence type="ECO:0000256" key="2">
    <source>
        <dbReference type="ARBA" id="ARBA00004067"/>
    </source>
</evidence>
<dbReference type="SUPFAM" id="SSF56091">
    <property type="entry name" value="DNA ligase/mRNA capping enzyme, catalytic domain"/>
    <property type="match status" value="1"/>
</dbReference>
<dbReference type="InterPro" id="IPR033136">
    <property type="entry name" value="DNA_ligase_CS"/>
</dbReference>
<dbReference type="Pfam" id="PF03120">
    <property type="entry name" value="OB_DNA_ligase"/>
    <property type="match status" value="1"/>
</dbReference>
<feature type="domain" description="BRCT" evidence="16">
    <location>
        <begin position="507"/>
        <end position="558"/>
    </location>
</feature>
<dbReference type="PROSITE" id="PS00166">
    <property type="entry name" value="ENOYL_COA_HYDRATASE"/>
    <property type="match status" value="1"/>
</dbReference>
<dbReference type="Gene3D" id="3.30.470.30">
    <property type="entry name" value="DNA ligase/mRNA capping enzyme"/>
    <property type="match status" value="1"/>
</dbReference>
<dbReference type="Gene3D" id="3.40.50.10190">
    <property type="entry name" value="BRCT domain"/>
    <property type="match status" value="1"/>
</dbReference>
<dbReference type="InterPro" id="IPR010994">
    <property type="entry name" value="RuvA_2-like"/>
</dbReference>
<evidence type="ECO:0000256" key="11">
    <source>
        <dbReference type="ARBA" id="ARBA00022842"/>
    </source>
</evidence>
<evidence type="ECO:0000256" key="10">
    <source>
        <dbReference type="ARBA" id="ARBA00022833"/>
    </source>
</evidence>
<comment type="catalytic activity">
    <reaction evidence="14">
        <text>NAD(+) + (deoxyribonucleotide)n-3'-hydroxyl + 5'-phospho-(deoxyribonucleotide)m = (deoxyribonucleotide)n+m + AMP + beta-nicotinamide D-nucleotide.</text>
        <dbReference type="EC" id="6.5.1.2"/>
    </reaction>
</comment>
<dbReference type="Pfam" id="PF00533">
    <property type="entry name" value="BRCT"/>
    <property type="match status" value="1"/>
</dbReference>
<dbReference type="InterPro" id="IPR001753">
    <property type="entry name" value="Enoyl-CoA_hydra/iso"/>
</dbReference>
<dbReference type="EMBL" id="LSMT01001217">
    <property type="protein sequence ID" value="PFX12718.1"/>
    <property type="molecule type" value="Genomic_DNA"/>
</dbReference>
<keyword evidence="11" id="KW-0460">Magnesium</keyword>
<dbReference type="Gene3D" id="1.10.150.20">
    <property type="entry name" value="5' to 3' exonuclease, C-terminal subdomain"/>
    <property type="match status" value="2"/>
</dbReference>
<dbReference type="SUPFAM" id="SSF52096">
    <property type="entry name" value="ClpP/crotonase"/>
    <property type="match status" value="1"/>
</dbReference>
<dbReference type="InterPro" id="IPR012340">
    <property type="entry name" value="NA-bd_OB-fold"/>
</dbReference>
<dbReference type="PROSITE" id="PS01056">
    <property type="entry name" value="DNA_LIGASE_N2"/>
    <property type="match status" value="1"/>
</dbReference>
<dbReference type="GO" id="GO:0003677">
    <property type="term" value="F:DNA binding"/>
    <property type="evidence" value="ECO:0007669"/>
    <property type="project" value="InterPro"/>
</dbReference>
<organism evidence="17">
    <name type="scientific">Stylophora pistillata</name>
    <name type="common">Smooth cauliflower coral</name>
    <dbReference type="NCBI Taxonomy" id="50429"/>
    <lineage>
        <taxon>Eukaryota</taxon>
        <taxon>Metazoa</taxon>
        <taxon>Cnidaria</taxon>
        <taxon>Anthozoa</taxon>
        <taxon>Hexacorallia</taxon>
        <taxon>Scleractinia</taxon>
        <taxon>Astrocoeniina</taxon>
        <taxon>Pocilloporidae</taxon>
        <taxon>Stylophora</taxon>
    </lineage>
</organism>
<name>A0A2B4R8L0_STYPI</name>
<dbReference type="AlphaFoldDB" id="A0A2B4R8L0"/>
<dbReference type="CDD" id="cd06558">
    <property type="entry name" value="crotonase-like"/>
    <property type="match status" value="1"/>
</dbReference>
<dbReference type="GO" id="GO:0003911">
    <property type="term" value="F:DNA ligase (NAD+) activity"/>
    <property type="evidence" value="ECO:0007669"/>
    <property type="project" value="UniProtKB-EC"/>
</dbReference>
<comment type="caution">
    <text evidence="17">The sequence shown here is derived from an EMBL/GenBank/DDBJ whole genome shotgun (WGS) entry which is preliminary data.</text>
</comment>
<evidence type="ECO:0000256" key="4">
    <source>
        <dbReference type="ARBA" id="ARBA00022598"/>
    </source>
</evidence>
<evidence type="ECO:0000256" key="14">
    <source>
        <dbReference type="ARBA" id="ARBA00034005"/>
    </source>
</evidence>
<evidence type="ECO:0000313" key="17">
    <source>
        <dbReference type="EMBL" id="PFX12718.1"/>
    </source>
</evidence>
<dbReference type="CDD" id="cd00114">
    <property type="entry name" value="LIGANc"/>
    <property type="match status" value="1"/>
</dbReference>
<evidence type="ECO:0000256" key="1">
    <source>
        <dbReference type="ARBA" id="ARBA00001946"/>
    </source>
</evidence>
<dbReference type="InterPro" id="IPR004149">
    <property type="entry name" value="Znf_DNAligase_C4"/>
</dbReference>
<evidence type="ECO:0000256" key="5">
    <source>
        <dbReference type="ARBA" id="ARBA00022630"/>
    </source>
</evidence>
<dbReference type="Pfam" id="PF03119">
    <property type="entry name" value="DNA_ligase_ZBD"/>
    <property type="match status" value="1"/>
</dbReference>
<reference evidence="17" key="1">
    <citation type="journal article" date="2017" name="J. ISSAAS">
        <title>Comparative analysis of the genomes of Stylophora pistillata and Acropora digitifera provides evidence for extensive differences between species of corals.</title>
        <authorList>
            <person name="Voolstra C.R."/>
            <person name="Li Y."/>
            <person name="Liew Y.J."/>
            <person name="Baumgarten S."/>
            <person name="Zoccola D."/>
            <person name="Flot J.-F."/>
            <person name="Tambutte S."/>
            <person name="Allemand D."/>
            <person name="Aranda M."/>
        </authorList>
    </citation>
    <scope>NUCLEOTIDE SEQUENCE</scope>
    <source>
        <strain evidence="17">CSM Monaco</strain>
        <tissue evidence="17">Whole animal</tissue>
    </source>
</reference>
<dbReference type="Gene3D" id="3.30.70.2740">
    <property type="match status" value="1"/>
</dbReference>
<dbReference type="InterPro" id="IPR001357">
    <property type="entry name" value="BRCT_dom"/>
</dbReference>
<keyword evidence="12" id="KW-0520">NAD</keyword>
<dbReference type="PANTHER" id="PTHR43113">
    <property type="entry name" value="NUCLEOSIDE-DIPHOSPHATE-SUGAR EPIMERASE"/>
    <property type="match status" value="1"/>
</dbReference>
<evidence type="ECO:0000256" key="9">
    <source>
        <dbReference type="ARBA" id="ARBA00022827"/>
    </source>
</evidence>
<evidence type="ECO:0000259" key="16">
    <source>
        <dbReference type="PROSITE" id="PS50172"/>
    </source>
</evidence>
<evidence type="ECO:0000256" key="3">
    <source>
        <dbReference type="ARBA" id="ARBA00012722"/>
    </source>
</evidence>
<accession>A0A2B4R8L0</accession>
<keyword evidence="6" id="KW-0235">DNA replication</keyword>
<evidence type="ECO:0000256" key="13">
    <source>
        <dbReference type="ARBA" id="ARBA00023204"/>
    </source>
</evidence>
<comment type="function">
    <text evidence="2">DNA ligase that catalyzes the formation of phosphodiester linkages between 5'-phosphoryl and 3'-hydroxyl groups in double-stranded DNA using NAD as a coenzyme and as the energy source for the reaction. It is essential for DNA replication and repair of damaged DNA.</text>
</comment>
<keyword evidence="8" id="KW-0227">DNA damage</keyword>
<gene>
    <name evidence="17" type="primary">ligA</name>
    <name evidence="17" type="ORF">AWC38_SpisGene23276</name>
</gene>
<evidence type="ECO:0000256" key="15">
    <source>
        <dbReference type="RuleBase" id="RU003707"/>
    </source>
</evidence>
<dbReference type="InterPro" id="IPR001679">
    <property type="entry name" value="DNA_ligase"/>
</dbReference>
<keyword evidence="4 17" id="KW-0436">Ligase</keyword>
<dbReference type="SMART" id="SM00532">
    <property type="entry name" value="LIGANc"/>
    <property type="match status" value="1"/>
</dbReference>
<dbReference type="Pfam" id="PF02913">
    <property type="entry name" value="FAD-oxidase_C"/>
    <property type="match status" value="1"/>
</dbReference>
<dbReference type="STRING" id="50429.A0A2B4R8L0"/>
<dbReference type="GO" id="GO:0006281">
    <property type="term" value="P:DNA repair"/>
    <property type="evidence" value="ECO:0007669"/>
    <property type="project" value="UniProtKB-KW"/>
</dbReference>
<comment type="cofactor">
    <cofactor evidence="1">
        <name>Mg(2+)</name>
        <dbReference type="ChEBI" id="CHEBI:18420"/>
    </cofactor>
</comment>
<dbReference type="SUPFAM" id="SSF47781">
    <property type="entry name" value="RuvA domain 2-like"/>
    <property type="match status" value="1"/>
</dbReference>
<dbReference type="InterPro" id="IPR013840">
    <property type="entry name" value="DNAligase_N"/>
</dbReference>
<evidence type="ECO:0000256" key="7">
    <source>
        <dbReference type="ARBA" id="ARBA00022723"/>
    </source>
</evidence>
<protein>
    <recommendedName>
        <fullName evidence="3">DNA ligase (NAD(+))</fullName>
        <ecNumber evidence="3">6.5.1.2</ecNumber>
    </recommendedName>
</protein>
<dbReference type="InterPro" id="IPR004150">
    <property type="entry name" value="NAD_DNA_ligase_OB"/>
</dbReference>
<dbReference type="InterPro" id="IPR016164">
    <property type="entry name" value="FAD-linked_Oxase-like_C"/>
</dbReference>
<dbReference type="PANTHER" id="PTHR43113:SF1">
    <property type="entry name" value="1,4-DIHYDROXY-2-NAPHTHOYL-COA SYNTHASE, PEROXISOMAL"/>
    <property type="match status" value="1"/>
</dbReference>
<evidence type="ECO:0000256" key="12">
    <source>
        <dbReference type="ARBA" id="ARBA00023027"/>
    </source>
</evidence>
<dbReference type="GO" id="GO:0050660">
    <property type="term" value="F:flavin adenine dinucleotide binding"/>
    <property type="evidence" value="ECO:0007669"/>
    <property type="project" value="InterPro"/>
</dbReference>
<comment type="similarity">
    <text evidence="15">Belongs to the enoyl-CoA hydratase/isomerase family.</text>
</comment>
<dbReference type="OrthoDB" id="19145at2759"/>
<dbReference type="InterPro" id="IPR003583">
    <property type="entry name" value="Hlx-hairpin-Hlx_DNA-bd_motif"/>
</dbReference>
<dbReference type="InterPro" id="IPR029045">
    <property type="entry name" value="ClpP/crotonase-like_dom_sf"/>
</dbReference>
<dbReference type="EC" id="6.5.1.2" evidence="3"/>
<dbReference type="NCBIfam" id="TIGR00575">
    <property type="entry name" value="dnlj"/>
    <property type="match status" value="1"/>
</dbReference>
<dbReference type="FunFam" id="2.40.50.140:FF:000012">
    <property type="entry name" value="DNA ligase"/>
    <property type="match status" value="1"/>
</dbReference>
<dbReference type="SUPFAM" id="SSF52113">
    <property type="entry name" value="BRCT domain"/>
    <property type="match status" value="1"/>
</dbReference>
<dbReference type="SMART" id="SM00278">
    <property type="entry name" value="HhH1"/>
    <property type="match status" value="3"/>
</dbReference>
<dbReference type="GO" id="GO:0006260">
    <property type="term" value="P:DNA replication"/>
    <property type="evidence" value="ECO:0007669"/>
    <property type="project" value="UniProtKB-KW"/>
</dbReference>
<dbReference type="Gene3D" id="2.40.50.140">
    <property type="entry name" value="Nucleic acid-binding proteins"/>
    <property type="match status" value="1"/>
</dbReference>
<dbReference type="SUPFAM" id="SSF55103">
    <property type="entry name" value="FAD-linked oxidases, C-terminal domain"/>
    <property type="match status" value="1"/>
</dbReference>
<keyword evidence="5" id="KW-0285">Flavoprotein</keyword>
<keyword evidence="7" id="KW-0479">Metal-binding</keyword>
<keyword evidence="13" id="KW-0234">DNA repair</keyword>
<dbReference type="GO" id="GO:0008935">
    <property type="term" value="F:1,4-dihydroxy-2-naphthoyl-CoA synthase activity"/>
    <property type="evidence" value="ECO:0007669"/>
    <property type="project" value="TreeGrafter"/>
</dbReference>
<dbReference type="Gene3D" id="3.90.226.10">
    <property type="entry name" value="2-enoyl-CoA Hydratase, Chain A, domain 1"/>
    <property type="match status" value="1"/>
</dbReference>
<dbReference type="HAMAP" id="MF_01588">
    <property type="entry name" value="DNA_ligase_A"/>
    <property type="match status" value="1"/>
</dbReference>
<dbReference type="FunFam" id="1.10.150.20:FF:000007">
    <property type="entry name" value="DNA ligase"/>
    <property type="match status" value="1"/>
</dbReference>
<dbReference type="Pfam" id="PF00378">
    <property type="entry name" value="ECH_1"/>
    <property type="match status" value="1"/>
</dbReference>
<dbReference type="FunFam" id="1.10.150.20:FF:000006">
    <property type="entry name" value="DNA ligase"/>
    <property type="match status" value="1"/>
</dbReference>
<dbReference type="InterPro" id="IPR013839">
    <property type="entry name" value="DNAligase_adenylation"/>
</dbReference>
<keyword evidence="9" id="KW-0274">FAD</keyword>
<evidence type="ECO:0000256" key="6">
    <source>
        <dbReference type="ARBA" id="ARBA00022705"/>
    </source>
</evidence>
<dbReference type="Pfam" id="PF14520">
    <property type="entry name" value="HHH_5"/>
    <property type="match status" value="1"/>
</dbReference>
<dbReference type="Pfam" id="PF01653">
    <property type="entry name" value="DNA_ligase_aden"/>
    <property type="match status" value="1"/>
</dbReference>
<dbReference type="InterPro" id="IPR018376">
    <property type="entry name" value="Enoyl-CoA_hyd/isom_CS"/>
</dbReference>
<dbReference type="GO" id="GO:0046872">
    <property type="term" value="F:metal ion binding"/>
    <property type="evidence" value="ECO:0007669"/>
    <property type="project" value="UniProtKB-KW"/>
</dbReference>
<dbReference type="Pfam" id="PF12826">
    <property type="entry name" value="HHH_2"/>
    <property type="match status" value="1"/>
</dbReference>
<dbReference type="InterPro" id="IPR041663">
    <property type="entry name" value="DisA/LigA_HHH"/>
</dbReference>
<dbReference type="NCBIfam" id="NF005932">
    <property type="entry name" value="PRK07956.1"/>
    <property type="match status" value="1"/>
</dbReference>